<reference evidence="9 10" key="1">
    <citation type="journal article" date="2023" name="Commun. Biol.">
        <title>Genome analysis of Parmales, the sister group of diatoms, reveals the evolutionary specialization of diatoms from phago-mixotrophs to photoautotrophs.</title>
        <authorList>
            <person name="Ban H."/>
            <person name="Sato S."/>
            <person name="Yoshikawa S."/>
            <person name="Yamada K."/>
            <person name="Nakamura Y."/>
            <person name="Ichinomiya M."/>
            <person name="Sato N."/>
            <person name="Blanc-Mathieu R."/>
            <person name="Endo H."/>
            <person name="Kuwata A."/>
            <person name="Ogata H."/>
        </authorList>
    </citation>
    <scope>NUCLEOTIDE SEQUENCE [LARGE SCALE GENOMIC DNA]</scope>
</reference>
<protein>
    <recommendedName>
        <fullName evidence="8">DM10 domain-containing protein</fullName>
    </recommendedName>
</protein>
<dbReference type="PANTHER" id="PTHR12086:SF9">
    <property type="entry name" value="EF-HAND DOMAIN-CONTAINING PROTEIN 1"/>
    <property type="match status" value="1"/>
</dbReference>
<sequence>MDQTSIPNLPGYRPGPAQPPGSHARKQIWSISHGVVMADEADPNQTTLINTGCAASIPLAKNTKVKDAGKRYLSLGGKVLCFYGYYKEAVHESQLENYRIRHAEIFYFLEDDSIQIVERKVENSGVPQGTFAKRHNIVKSEADESYYLLTDLQLGNTIDVYGRTFFITDCNIFTRKFLTAPENASIPGCCRTEEQLMPVPGEEDVYTAMRAEFMSRETGRDESVVHNIRKNPMKVFAEAQLGKTVNNNTREGFLQYDRKVLRFDCLWDDRESLYGDLMRFTLQYYLADDTMEVLTVNGPNNGRDPFKKMLKRGKLLKDRHDPDSAPWHWSDFEIGTVVDVYSKHFIIVDADVVARRFYEEKGRPLQEPFTVQQEEQVIAERELPPYNGYGSEEDSLSSCVGSLIGVAPKVKLGENKIMRFKAKLESRNPEDTERSFTVSFYLVDNTVQIHEPPRRNSGIVGGSFLSRMKLRTTEGLITQEYFYVGAEIQLAGHPFILIDADEGTLRHMDMHQEKFEFSNIKHVLSVYSLTLLPVAQSGELLAEFQALDPNGLGVVSMRDFKGVLMKYECSYYFGGPPEQAVLSLCRRLGNKTSLNYNQFVAAIIDPSVLDQQY</sequence>
<feature type="domain" description="DM10" evidence="8">
    <location>
        <begin position="76"/>
        <end position="182"/>
    </location>
</feature>
<accession>A0ABQ6MT69</accession>
<comment type="subcellular location">
    <subcellularLocation>
        <location evidence="1">Cell projection</location>
        <location evidence="1">Cilium</location>
    </subcellularLocation>
    <subcellularLocation>
        <location evidence="2">Cytoplasm</location>
        <location evidence="2">Cytoskeleton</location>
    </subcellularLocation>
</comment>
<keyword evidence="3" id="KW-0963">Cytoplasm</keyword>
<name>A0ABQ6MT69_9STRA</name>
<proteinExistence type="predicted"/>
<evidence type="ECO:0000256" key="5">
    <source>
        <dbReference type="ARBA" id="ARBA00023212"/>
    </source>
</evidence>
<evidence type="ECO:0000256" key="2">
    <source>
        <dbReference type="ARBA" id="ARBA00004245"/>
    </source>
</evidence>
<feature type="region of interest" description="Disordered" evidence="7">
    <location>
        <begin position="1"/>
        <end position="24"/>
    </location>
</feature>
<gene>
    <name evidence="9" type="ORF">TeGR_g5016</name>
</gene>
<dbReference type="InterPro" id="IPR006602">
    <property type="entry name" value="DM10_dom"/>
</dbReference>
<evidence type="ECO:0000256" key="4">
    <source>
        <dbReference type="ARBA" id="ARBA00022737"/>
    </source>
</evidence>
<dbReference type="Proteomes" id="UP001165060">
    <property type="component" value="Unassembled WGS sequence"/>
</dbReference>
<evidence type="ECO:0000259" key="8">
    <source>
        <dbReference type="PROSITE" id="PS51336"/>
    </source>
</evidence>
<keyword evidence="6" id="KW-0966">Cell projection</keyword>
<dbReference type="EMBL" id="BRYB01001749">
    <property type="protein sequence ID" value="GMI32768.1"/>
    <property type="molecule type" value="Genomic_DNA"/>
</dbReference>
<evidence type="ECO:0000313" key="9">
    <source>
        <dbReference type="EMBL" id="GMI32768.1"/>
    </source>
</evidence>
<organism evidence="9 10">
    <name type="scientific">Tetraparma gracilis</name>
    <dbReference type="NCBI Taxonomy" id="2962635"/>
    <lineage>
        <taxon>Eukaryota</taxon>
        <taxon>Sar</taxon>
        <taxon>Stramenopiles</taxon>
        <taxon>Ochrophyta</taxon>
        <taxon>Bolidophyceae</taxon>
        <taxon>Parmales</taxon>
        <taxon>Triparmaceae</taxon>
        <taxon>Tetraparma</taxon>
    </lineage>
</organism>
<dbReference type="Gene3D" id="2.30.29.170">
    <property type="match status" value="3"/>
</dbReference>
<feature type="domain" description="DM10" evidence="8">
    <location>
        <begin position="414"/>
        <end position="512"/>
    </location>
</feature>
<dbReference type="InterPro" id="IPR040193">
    <property type="entry name" value="EFHC1/EFHC2/EFHB"/>
</dbReference>
<evidence type="ECO:0000256" key="1">
    <source>
        <dbReference type="ARBA" id="ARBA00004138"/>
    </source>
</evidence>
<keyword evidence="10" id="KW-1185">Reference proteome</keyword>
<comment type="caution">
    <text evidence="9">The sequence shown here is derived from an EMBL/GenBank/DDBJ whole genome shotgun (WGS) entry which is preliminary data.</text>
</comment>
<keyword evidence="4" id="KW-0677">Repeat</keyword>
<dbReference type="SMART" id="SM00676">
    <property type="entry name" value="DM10"/>
    <property type="match status" value="3"/>
</dbReference>
<evidence type="ECO:0000256" key="7">
    <source>
        <dbReference type="SAM" id="MobiDB-lite"/>
    </source>
</evidence>
<feature type="domain" description="DM10" evidence="8">
    <location>
        <begin position="257"/>
        <end position="362"/>
    </location>
</feature>
<dbReference type="Pfam" id="PF06565">
    <property type="entry name" value="DM10_dom"/>
    <property type="match status" value="3"/>
</dbReference>
<keyword evidence="5" id="KW-0206">Cytoskeleton</keyword>
<evidence type="ECO:0000313" key="10">
    <source>
        <dbReference type="Proteomes" id="UP001165060"/>
    </source>
</evidence>
<dbReference type="PANTHER" id="PTHR12086">
    <property type="entry name" value="EF-HAND DOMAIN C-TERMINAL CONTAINING PROTEIN"/>
    <property type="match status" value="1"/>
</dbReference>
<evidence type="ECO:0000256" key="3">
    <source>
        <dbReference type="ARBA" id="ARBA00022490"/>
    </source>
</evidence>
<dbReference type="PROSITE" id="PS51336">
    <property type="entry name" value="DM10"/>
    <property type="match status" value="3"/>
</dbReference>
<evidence type="ECO:0000256" key="6">
    <source>
        <dbReference type="ARBA" id="ARBA00023273"/>
    </source>
</evidence>